<dbReference type="STRING" id="257309.DIP0774"/>
<keyword evidence="2" id="KW-1185">Reference proteome</keyword>
<dbReference type="EMBL" id="BX248356">
    <property type="protein sequence ID" value="CAE49292.1"/>
    <property type="molecule type" value="Genomic_DNA"/>
</dbReference>
<sequence>MVVQVTLASGFETIEPMSNMEKKGYVDPGWPKHVPGGGHAVTEMVAKVAGANSPWGDIEFPVPAEQTGYVHPYTRVNK</sequence>
<protein>
    <submittedName>
        <fullName evidence="1">Uncharacterized protein</fullName>
    </submittedName>
</protein>
<dbReference type="Proteomes" id="UP000002198">
    <property type="component" value="Chromosome"/>
</dbReference>
<accession>Q6NIK1</accession>
<dbReference type="KEGG" id="cdi:DIP0774"/>
<evidence type="ECO:0000313" key="2">
    <source>
        <dbReference type="Proteomes" id="UP000002198"/>
    </source>
</evidence>
<name>Q6NIK1_CORDI</name>
<organism evidence="1 2">
    <name type="scientific">Corynebacterium diphtheriae (strain ATCC 700971 / NCTC 13129 / Biotype gravis)</name>
    <dbReference type="NCBI Taxonomy" id="257309"/>
    <lineage>
        <taxon>Bacteria</taxon>
        <taxon>Bacillati</taxon>
        <taxon>Actinomycetota</taxon>
        <taxon>Actinomycetes</taxon>
        <taxon>Mycobacteriales</taxon>
        <taxon>Corynebacteriaceae</taxon>
        <taxon>Corynebacterium</taxon>
    </lineage>
</organism>
<gene>
    <name evidence="1" type="ordered locus">DIP0774</name>
</gene>
<reference evidence="1 2" key="1">
    <citation type="journal article" date="2003" name="Nucleic Acids Res.">
        <title>The complete genome sequence and analysis of Corynebacterium diphtheriae NCTC13129.</title>
        <authorList>
            <person name="Cerdeno-Tarraga A.M."/>
            <person name="Efstratiou A."/>
            <person name="Dover L.G."/>
            <person name="Holden M.T.G."/>
            <person name="Pallen M."/>
            <person name="Bentley S.D."/>
            <person name="Besra G.S."/>
            <person name="Churcher C."/>
            <person name="James K.D."/>
            <person name="De Zoysa A."/>
            <person name="Chillingworth T."/>
            <person name="Cronin A."/>
            <person name="Dowd L."/>
            <person name="Feltwell T."/>
            <person name="Hamlin N."/>
            <person name="Holroyd S."/>
            <person name="Jagels K."/>
            <person name="Moule S."/>
            <person name="Quail M.A."/>
            <person name="Rabbinowitsch E."/>
            <person name="Rutherford K."/>
            <person name="Thomson N.R."/>
            <person name="Unwin L."/>
            <person name="Whitehead S."/>
            <person name="Barrell B.G.Parkhill.J."/>
        </authorList>
    </citation>
    <scope>NUCLEOTIDE SEQUENCE [LARGE SCALE GENOMIC DNA]</scope>
    <source>
        <strain evidence="2">ATCC 700971 / NCTC 13129 / Biotype gravis</strain>
    </source>
</reference>
<proteinExistence type="predicted"/>
<dbReference type="AlphaFoldDB" id="Q6NIK1"/>
<dbReference type="HOGENOM" id="CLU_186062_2_0_11"/>
<evidence type="ECO:0000313" key="1">
    <source>
        <dbReference type="EMBL" id="CAE49292.1"/>
    </source>
</evidence>